<dbReference type="EMBL" id="JJPZ01000166">
    <property type="protein sequence ID" value="KKH05749.1"/>
    <property type="molecule type" value="Genomic_DNA"/>
</dbReference>
<dbReference type="Proteomes" id="UP000034566">
    <property type="component" value="Unassembled WGS sequence"/>
</dbReference>
<dbReference type="Proteomes" id="UP000034279">
    <property type="component" value="Unassembled WGS sequence"/>
</dbReference>
<evidence type="ECO:0000313" key="106">
    <source>
        <dbReference type="Proteomes" id="UP000034921"/>
    </source>
</evidence>
<dbReference type="EMBL" id="JJQU01000055">
    <property type="protein sequence ID" value="KKH88812.1"/>
    <property type="molecule type" value="Genomic_DNA"/>
</dbReference>
<evidence type="ECO:0000313" key="102">
    <source>
        <dbReference type="Proteomes" id="UP000034817"/>
    </source>
</evidence>
<evidence type="ECO:0000313" key="72">
    <source>
        <dbReference type="Proteomes" id="UP000034142"/>
    </source>
</evidence>
<gene>
    <name evidence="57" type="ORF">DKM28_10745</name>
    <name evidence="7" type="ORF">DU30_19940</name>
    <name evidence="3" type="ORF">DU31_17325</name>
    <name evidence="13" type="ORF">DU33_10480</name>
    <name evidence="4" type="ORF">DU34_17810</name>
    <name evidence="8" type="ORF">DU35_19085</name>
    <name evidence="12" type="ORF">DU36_05845</name>
    <name evidence="34" type="ORF">DU37_19105</name>
    <name evidence="11" type="ORF">DU38_06195</name>
    <name evidence="9" type="ORF">DU39_05785</name>
    <name evidence="2" type="ORF">DU40_00715</name>
    <name evidence="10" type="ORF">DU41_06475</name>
    <name evidence="30" type="ORF">DU42_15815</name>
    <name evidence="19" type="ORF">DU43_15810</name>
    <name evidence="31" type="ORF">DU44_02705</name>
    <name evidence="15" type="ORF">DU45_04340</name>
    <name evidence="17" type="ORF">DU46_05585</name>
    <name evidence="1" type="ORF">DU47_00670</name>
    <name evidence="32" type="ORF">DU48_11050</name>
    <name evidence="6" type="ORF">DU49_05560</name>
    <name evidence="39" type="ORF">DU50_08600</name>
    <name evidence="29" type="ORF">DU51_07090</name>
    <name evidence="5" type="ORF">DU52_13845</name>
    <name evidence="37" type="ORF">DU54_15745</name>
    <name evidence="21" type="ORF">DU55_02260</name>
    <name evidence="27" type="ORF">DU56_00580</name>
    <name evidence="22" type="ORF">DU57_17420</name>
    <name evidence="36" type="ORF">DU58_16090</name>
    <name evidence="25" type="ORF">DU59_16160</name>
    <name evidence="35" type="ORF">DU60_16025</name>
    <name evidence="20" type="ORF">DU61_04195</name>
    <name evidence="28" type="ORF">DU62_04945</name>
    <name evidence="18" type="ORF">DU63_00600</name>
    <name evidence="14" type="ORF">DU64_19075</name>
    <name evidence="33" type="ORF">DU65_16325</name>
    <name evidence="24" type="ORF">DU66_06565</name>
    <name evidence="16" type="ORF">DU67_03060</name>
    <name evidence="26" type="ORF">DU68_20120</name>
    <name evidence="23" type="ORF">DU69_03215</name>
    <name evidence="38" type="ORF">DU71_04575</name>
    <name evidence="41" type="ORF">DU72_17595</name>
    <name evidence="46" type="ORF">DU73_12580</name>
    <name evidence="44" type="ORF">DU74_15225</name>
    <name evidence="43" type="ORF">DU75_13600</name>
    <name evidence="42" type="ORF">DU76_18160</name>
    <name evidence="49" type="ORF">DU77_15030</name>
    <name evidence="47" type="ORF">DU78_16725</name>
    <name evidence="53" type="ORF">DU79_03685</name>
    <name evidence="51" type="ORF">DU80_12505</name>
    <name evidence="56" type="ORF">DU81_19695</name>
    <name evidence="50" type="ORF">DU82_00720</name>
    <name evidence="55" type="ORF">DU83_02585</name>
    <name evidence="54" type="ORF">DU84_20205</name>
    <name evidence="40" type="ORF">DU85_11390</name>
    <name evidence="48" type="ORF">DU86_16545</name>
    <name evidence="45" type="ORF">DU87_07630</name>
    <name evidence="52" type="ORF">DU88_18435</name>
</gene>
<evidence type="ECO:0000313" key="2">
    <source>
        <dbReference type="EMBL" id="KKG00165.1"/>
    </source>
</evidence>
<evidence type="ECO:0000313" key="68">
    <source>
        <dbReference type="Proteomes" id="UP000034040"/>
    </source>
</evidence>
<evidence type="ECO:0000313" key="34">
    <source>
        <dbReference type="EMBL" id="KKH29713.1"/>
    </source>
</evidence>
<dbReference type="EMBL" id="JJPP01000011">
    <property type="protein sequence ID" value="KKG83818.1"/>
    <property type="molecule type" value="Genomic_DNA"/>
</dbReference>
<dbReference type="Proteomes" id="UP000033864">
    <property type="component" value="Unassembled WGS sequence"/>
</dbReference>
<dbReference type="Proteomes" id="UP000034232">
    <property type="component" value="Unassembled WGS sequence"/>
</dbReference>
<evidence type="ECO:0000313" key="108">
    <source>
        <dbReference type="Proteomes" id="UP000034937"/>
    </source>
</evidence>
<dbReference type="EMBL" id="JJQA01000017">
    <property type="protein sequence ID" value="KKH20148.1"/>
    <property type="molecule type" value="Genomic_DNA"/>
</dbReference>
<dbReference type="EMBL" id="JJQI01000026">
    <property type="protein sequence ID" value="KKH41655.1"/>
    <property type="molecule type" value="Genomic_DNA"/>
</dbReference>
<dbReference type="EMBL" id="JJQJ01000222">
    <property type="protein sequence ID" value="KKH43913.1"/>
    <property type="molecule type" value="Genomic_DNA"/>
</dbReference>
<evidence type="ECO:0000313" key="46">
    <source>
        <dbReference type="EMBL" id="KKH68615.1"/>
    </source>
</evidence>
<evidence type="ECO:0000313" key="27">
    <source>
        <dbReference type="EMBL" id="KKG99600.1"/>
    </source>
</evidence>
<evidence type="ECO:0000313" key="37">
    <source>
        <dbReference type="EMBL" id="KKH41237.1"/>
    </source>
</evidence>
<evidence type="ECO:0000313" key="17">
    <source>
        <dbReference type="EMBL" id="KKG71984.1"/>
    </source>
</evidence>
<dbReference type="EMBL" id="JJPG01000116">
    <property type="protein sequence ID" value="KKG49483.1"/>
    <property type="molecule type" value="Genomic_DNA"/>
</dbReference>
<evidence type="ECO:0000313" key="24">
    <source>
        <dbReference type="EMBL" id="KKG94477.1"/>
    </source>
</evidence>
<dbReference type="EMBL" id="JJQD01000001">
    <property type="protein sequence ID" value="KKH33604.1"/>
    <property type="molecule type" value="Genomic_DNA"/>
</dbReference>
<dbReference type="Proteomes" id="UP000034657">
    <property type="component" value="Unassembled WGS sequence"/>
</dbReference>
<dbReference type="EMBL" id="JJOU01000158">
    <property type="protein sequence ID" value="KKG11326.1"/>
    <property type="molecule type" value="Genomic_DNA"/>
</dbReference>
<dbReference type="EMBL" id="JJQW01000031">
    <property type="protein sequence ID" value="KKH89905.1"/>
    <property type="molecule type" value="Genomic_DNA"/>
</dbReference>
<evidence type="ECO:0000313" key="75">
    <source>
        <dbReference type="Proteomes" id="UP000034188"/>
    </source>
</evidence>
<evidence type="ECO:0000313" key="55">
    <source>
        <dbReference type="EMBL" id="KKI02117.1"/>
    </source>
</evidence>
<evidence type="ECO:0000313" key="81">
    <source>
        <dbReference type="Proteomes" id="UP000034279"/>
    </source>
</evidence>
<dbReference type="Proteomes" id="UP000034409">
    <property type="component" value="Unassembled WGS sequence"/>
</dbReference>
<evidence type="ECO:0000313" key="52">
    <source>
        <dbReference type="EMBL" id="KKH89905.1"/>
    </source>
</evidence>
<dbReference type="Proteomes" id="UP000034188">
    <property type="component" value="Unassembled WGS sequence"/>
</dbReference>
<evidence type="ECO:0000313" key="96">
    <source>
        <dbReference type="Proteomes" id="UP000034667"/>
    </source>
</evidence>
<dbReference type="EMBL" id="JJOR01000084">
    <property type="protein sequence ID" value="KKG03942.1"/>
    <property type="molecule type" value="Genomic_DNA"/>
</dbReference>
<dbReference type="EMBL" id="JJPC01000046">
    <property type="protein sequence ID" value="KKG36161.1"/>
    <property type="molecule type" value="Genomic_DNA"/>
</dbReference>
<dbReference type="Proteomes" id="UP000034021">
    <property type="component" value="Unassembled WGS sequence"/>
</dbReference>
<dbReference type="EMBL" id="JJPE01000130">
    <property type="protein sequence ID" value="KKG41651.1"/>
    <property type="molecule type" value="Genomic_DNA"/>
</dbReference>
<evidence type="ECO:0000313" key="100">
    <source>
        <dbReference type="Proteomes" id="UP000034733"/>
    </source>
</evidence>
<evidence type="ECO:0000313" key="56">
    <source>
        <dbReference type="EMBL" id="KKI05176.1"/>
    </source>
</evidence>
<dbReference type="Proteomes" id="UP000034577">
    <property type="component" value="Unassembled WGS sequence"/>
</dbReference>
<evidence type="ECO:0000313" key="40">
    <source>
        <dbReference type="EMBL" id="KKH43913.1"/>
    </source>
</evidence>
<evidence type="ECO:0000313" key="43">
    <source>
        <dbReference type="EMBL" id="KKH59950.1"/>
    </source>
</evidence>
<proteinExistence type="predicted"/>
<evidence type="ECO:0000313" key="23">
    <source>
        <dbReference type="EMBL" id="KKG91206.1"/>
    </source>
</evidence>
<evidence type="ECO:0000313" key="66">
    <source>
        <dbReference type="Proteomes" id="UP000034001"/>
    </source>
</evidence>
<evidence type="ECO:0000313" key="8">
    <source>
        <dbReference type="EMBL" id="KKG37795.1"/>
    </source>
</evidence>
<evidence type="ECO:0000313" key="42">
    <source>
        <dbReference type="EMBL" id="KKH56753.1"/>
    </source>
</evidence>
<dbReference type="EMBL" id="JJQX01000163">
    <property type="protein sequence ID" value="KKH92444.1"/>
    <property type="molecule type" value="Genomic_DNA"/>
</dbReference>
<accession>A0A0F8VF28</accession>
<evidence type="ECO:0000313" key="62">
    <source>
        <dbReference type="Proteomes" id="UP000033885"/>
    </source>
</evidence>
<dbReference type="EMBL" id="JJQZ01000108">
    <property type="protein sequence ID" value="KKH94779.1"/>
    <property type="molecule type" value="Genomic_DNA"/>
</dbReference>
<evidence type="ECO:0000313" key="48">
    <source>
        <dbReference type="EMBL" id="KKH75176.1"/>
    </source>
</evidence>
<dbReference type="EMBL" id="JJQV01000017">
    <property type="protein sequence ID" value="KKH86180.1"/>
    <property type="molecule type" value="Genomic_DNA"/>
</dbReference>
<dbReference type="EMBL" id="JJPI01000141">
    <property type="protein sequence ID" value="KKG50179.1"/>
    <property type="molecule type" value="Genomic_DNA"/>
</dbReference>
<dbReference type="Proteomes" id="UP000034944">
    <property type="component" value="Unassembled WGS sequence"/>
</dbReference>
<evidence type="ECO:0000313" key="39">
    <source>
        <dbReference type="EMBL" id="KKH43812.1"/>
    </source>
</evidence>
<evidence type="ECO:0000313" key="19">
    <source>
        <dbReference type="EMBL" id="KKG77835.1"/>
    </source>
</evidence>
<sequence>MKGLLKKFLLYEIGHINWDKYSGAKKQNNFSGHKPWKSKARNTLSFIPEGIRCIVFNDPPMRMWNLKILFPDFNPG</sequence>
<dbReference type="Proteomes" id="UP000033878">
    <property type="component" value="Unassembled WGS sequence"/>
</dbReference>
<evidence type="ECO:0000313" key="45">
    <source>
        <dbReference type="EMBL" id="KKH67416.1"/>
    </source>
</evidence>
<dbReference type="Proteomes" id="UP000034074">
    <property type="component" value="Unassembled WGS sequence"/>
</dbReference>
<dbReference type="Proteomes" id="UP000034758">
    <property type="component" value="Unassembled WGS sequence"/>
</dbReference>
<evidence type="ECO:0000313" key="25">
    <source>
        <dbReference type="EMBL" id="KKG95025.1"/>
    </source>
</evidence>
<evidence type="ECO:0000313" key="74">
    <source>
        <dbReference type="Proteomes" id="UP000034152"/>
    </source>
</evidence>
<evidence type="ECO:0000313" key="50">
    <source>
        <dbReference type="EMBL" id="KKH86180.1"/>
    </source>
</evidence>
<dbReference type="Proteomes" id="UP000034195">
    <property type="component" value="Unassembled WGS sequence"/>
</dbReference>
<dbReference type="Proteomes" id="UP000034842">
    <property type="component" value="Unassembled WGS sequence"/>
</dbReference>
<dbReference type="Proteomes" id="UP000034152">
    <property type="component" value="Unassembled WGS sequence"/>
</dbReference>
<evidence type="ECO:0000313" key="57">
    <source>
        <dbReference type="EMBL" id="QCR16435.1"/>
    </source>
</evidence>
<evidence type="ECO:0000313" key="6">
    <source>
        <dbReference type="EMBL" id="KKG29503.1"/>
    </source>
</evidence>
<evidence type="ECO:0000313" key="73">
    <source>
        <dbReference type="Proteomes" id="UP000034151"/>
    </source>
</evidence>
<evidence type="ECO:0000313" key="18">
    <source>
        <dbReference type="EMBL" id="KKG76059.1"/>
    </source>
</evidence>
<dbReference type="Proteomes" id="UP000034733">
    <property type="component" value="Unassembled WGS sequence"/>
</dbReference>
<dbReference type="EMBL" id="JJQQ01000070">
    <property type="protein sequence ID" value="KKH67416.1"/>
    <property type="molecule type" value="Genomic_DNA"/>
</dbReference>
<dbReference type="Proteomes" id="UP000034298">
    <property type="component" value="Unassembled WGS sequence"/>
</dbReference>
<dbReference type="EMBL" id="JJQM01000057">
    <property type="protein sequence ID" value="KKH56753.1"/>
    <property type="molecule type" value="Genomic_DNA"/>
</dbReference>
<dbReference type="Proteomes" id="UP000034064">
    <property type="component" value="Unassembled WGS sequence"/>
</dbReference>
<dbReference type="EMBL" id="JJQG01000038">
    <property type="protein sequence ID" value="KKH41237.1"/>
    <property type="molecule type" value="Genomic_DNA"/>
</dbReference>
<dbReference type="Proteomes" id="UP000034820">
    <property type="component" value="Unassembled WGS sequence"/>
</dbReference>
<dbReference type="PATRIC" id="fig|2209.39.peg.1304"/>
<dbReference type="AlphaFoldDB" id="A0A0F8VF28"/>
<evidence type="ECO:0000313" key="5">
    <source>
        <dbReference type="EMBL" id="KKG29429.1"/>
    </source>
</evidence>
<dbReference type="Proteomes" id="UP000034387">
    <property type="component" value="Unassembled WGS sequence"/>
</dbReference>
<evidence type="ECO:0000313" key="41">
    <source>
        <dbReference type="EMBL" id="KKH52116.1"/>
    </source>
</evidence>
<dbReference type="Proteomes" id="UP000034950">
    <property type="component" value="Unassembled WGS sequence"/>
</dbReference>
<evidence type="ECO:0000313" key="36">
    <source>
        <dbReference type="EMBL" id="KKH33604.1"/>
    </source>
</evidence>
<dbReference type="EMBL" id="JJPJ01000125">
    <property type="protein sequence ID" value="KKG58978.1"/>
    <property type="molecule type" value="Genomic_DNA"/>
</dbReference>
<dbReference type="EMBL" id="JJPQ01000161">
    <property type="protein sequence ID" value="KKG78206.1"/>
    <property type="molecule type" value="Genomic_DNA"/>
</dbReference>
<evidence type="ECO:0000313" key="53">
    <source>
        <dbReference type="EMBL" id="KKH92444.1"/>
    </source>
</evidence>
<evidence type="ECO:0000313" key="14">
    <source>
        <dbReference type="EMBL" id="KKG58978.1"/>
    </source>
</evidence>
<dbReference type="Proteomes" id="UP000034692">
    <property type="component" value="Unassembled WGS sequence"/>
</dbReference>
<dbReference type="EMBL" id="JJQN01000045">
    <property type="protein sequence ID" value="KKH61585.1"/>
    <property type="molecule type" value="Genomic_DNA"/>
</dbReference>
<dbReference type="Proteomes" id="UP000034668">
    <property type="component" value="Unassembled WGS sequence"/>
</dbReference>
<evidence type="ECO:0000313" key="1">
    <source>
        <dbReference type="EMBL" id="KKF99509.1"/>
    </source>
</evidence>
<dbReference type="EMBL" id="JJPS01000009">
    <property type="protein sequence ID" value="KKG95025.1"/>
    <property type="molecule type" value="Genomic_DNA"/>
</dbReference>
<dbReference type="EMBL" id="JJPY01000068">
    <property type="protein sequence ID" value="KKH08443.1"/>
    <property type="molecule type" value="Genomic_DNA"/>
</dbReference>
<dbReference type="EMBL" id="JJOS01000116">
    <property type="protein sequence ID" value="KKF99509.1"/>
    <property type="molecule type" value="Genomic_DNA"/>
</dbReference>
<evidence type="ECO:0000313" key="63">
    <source>
        <dbReference type="Proteomes" id="UP000033889"/>
    </source>
</evidence>
<dbReference type="Proteomes" id="UP000033933">
    <property type="component" value="Unassembled WGS sequence"/>
</dbReference>
<protein>
    <submittedName>
        <fullName evidence="55">Uncharacterized protein</fullName>
    </submittedName>
</protein>
<dbReference type="Proteomes" id="UP000034672">
    <property type="component" value="Unassembled WGS sequence"/>
</dbReference>
<evidence type="ECO:0000313" key="70">
    <source>
        <dbReference type="Proteomes" id="UP000034064"/>
    </source>
</evidence>
<name>A0A0F8VF28_METMZ</name>
<dbReference type="EMBL" id="JJPB01000116">
    <property type="protein sequence ID" value="KKG29503.1"/>
    <property type="molecule type" value="Genomic_DNA"/>
</dbReference>
<evidence type="ECO:0000313" key="21">
    <source>
        <dbReference type="EMBL" id="KKG83818.1"/>
    </source>
</evidence>
<evidence type="ECO:0000313" key="28">
    <source>
        <dbReference type="EMBL" id="KKH05749.1"/>
    </source>
</evidence>
<evidence type="ECO:0000313" key="4">
    <source>
        <dbReference type="EMBL" id="KKG11326.1"/>
    </source>
</evidence>
<dbReference type="EMBL" id="JJQT01000210">
    <property type="protein sequence ID" value="KKH74071.1"/>
    <property type="molecule type" value="Genomic_DNA"/>
</dbReference>
<dbReference type="EMBL" id="CP029709">
    <property type="protein sequence ID" value="QCR16435.1"/>
    <property type="molecule type" value="Genomic_DNA"/>
</dbReference>
<reference evidence="58 59" key="1">
    <citation type="journal article" date="2015" name="ISME J.">
        <title>Genomic and phenotypic differentiation among Methanosarcina mazei populations from Columbia River sediment.</title>
        <authorList>
            <person name="Youngblut N.D."/>
            <person name="Wirth J.S."/>
            <person name="Henriksen J.R."/>
            <person name="Smith M."/>
            <person name="Simon H."/>
            <person name="Metcalf W.W."/>
            <person name="Whitaker R.J."/>
        </authorList>
    </citation>
    <scope>NUCLEOTIDE SEQUENCE [LARGE SCALE GENOMIC DNA]</scope>
    <source>
        <strain evidence="31 70">1.F.A.1A.3</strain>
        <strain evidence="32 100">1.F.A.1B.3</strain>
        <strain evidence="33 65">1.F.A.1B.4</strain>
        <strain evidence="36">1.F.A.2.8</strain>
        <strain evidence="35 106">1.F.M.0.5</strain>
        <strain evidence="34 83">1.H.A.0.1</strain>
        <strain evidence="37 101">1.H.A.1A.1</strain>
        <strain evidence="39 67">1.H.A.1A.3</strain>
        <strain evidence="38 98">1.H.A.1A.4</strain>
        <strain evidence="40 60">1.H.A.1A.6</strain>
        <strain evidence="41 80">1.H.A.2.1</strain>
        <strain evidence="42 77">1.H.A.2.3</strain>
        <strain evidence="44 88">1.H.A.2.6</strain>
        <strain evidence="43 99">1.H.A.2.7</strain>
        <strain evidence="46">1.H.A.2.8</strain>
        <strain evidence="45 64">1.H.M.0.1</strain>
        <strain evidence="48 107">1.H.M.1A.1</strain>
        <strain evidence="49 68">1.H.M.1A.2</strain>
        <strain evidence="47 104">1.H.M.1A.3</strain>
        <strain evidence="51 74">1.H.M.2.1</strain>
        <strain evidence="50 58">1.H.M.2.2</strain>
        <strain evidence="52 108">1.H.M.2.3</strain>
        <strain evidence="53 97">1.H.M.2.4</strain>
        <strain evidence="54 105">1.H.T.2.1</strain>
        <strain evidence="56 62">1.H.T.2.3</strain>
        <strain evidence="55 90">1.H.T.2.5</strain>
        <strain evidence="3 72">2.F.A.2.3</strain>
        <strain evidence="1 93">2.F.A.2.4</strain>
        <strain evidence="2 94">2.F.T.0.2</strain>
        <strain evidence="4 69">2.F.T.2.6</strain>
        <strain evidence="5 85">3.F.A.1A.1</strain>
        <strain evidence="6 61">3.F.A.1A.3</strain>
        <strain evidence="7 82">3.F.A.1B.1</strain>
        <strain evidence="8 92">3.F.A.2.12</strain>
        <strain evidence="10 96">3.F.A.2.3</strain>
        <strain evidence="9 73">3.F.A.2.5</strain>
        <strain evidence="11 76">3.F.A.2.6</strain>
        <strain evidence="12 78">3.F.A.2.7</strain>
        <strain evidence="13 75">3.F.T.1A.1</strain>
        <strain evidence="14 81">3.F.T.1A.2</strain>
        <strain evidence="15 91">3.F.T.1A.4</strain>
        <strain evidence="16 87">3.F.T.2.1</strain>
        <strain evidence="19">3.H.A.1A.1</strain>
        <strain evidence="17 71">3.H.A.1A.2</strain>
        <strain evidence="18 66">3.H.A.2.1</strain>
        <strain evidence="21 102">3.H.A.2.4</strain>
        <strain evidence="20 63">3.H.A.2.5</strain>
        <strain evidence="22 110">3.H.A.2.6</strain>
        <strain evidence="25 86">3.H.A.2.8</strain>
        <strain evidence="23 95">3.H.M.1A.1</strain>
        <strain evidence="24 89">3.H.M.1B.1</strain>
        <strain evidence="26 59">3.H.M.1B.2</strain>
        <strain evidence="27 79">3.H.M.1B.5</strain>
        <strain evidence="30 84">3.H.M.2.7</strain>
        <strain evidence="29 103">3.H.T.1A.1</strain>
        <strain evidence="28 109">3.H.T.1A.2</strain>
    </source>
</reference>
<dbReference type="EMBL" id="JJPU01000154">
    <property type="protein sequence ID" value="KKG94477.1"/>
    <property type="molecule type" value="Genomic_DNA"/>
</dbReference>
<evidence type="ECO:0000313" key="111">
    <source>
        <dbReference type="Proteomes" id="UP000300067"/>
    </source>
</evidence>
<dbReference type="Proteomes" id="UP000034937">
    <property type="component" value="Unassembled WGS sequence"/>
</dbReference>
<dbReference type="EMBL" id="JJPO01000017">
    <property type="protein sequence ID" value="KKG76059.1"/>
    <property type="molecule type" value="Genomic_DNA"/>
</dbReference>
<evidence type="ECO:0000313" key="83">
    <source>
        <dbReference type="Proteomes" id="UP000034338"/>
    </source>
</evidence>
<evidence type="ECO:0000313" key="86">
    <source>
        <dbReference type="Proteomes" id="UP000034409"/>
    </source>
</evidence>
<evidence type="ECO:0000313" key="3">
    <source>
        <dbReference type="EMBL" id="KKG03942.1"/>
    </source>
</evidence>
<dbReference type="EMBL" id="JJQP01000082">
    <property type="protein sequence ID" value="KKH68615.1"/>
    <property type="molecule type" value="Genomic_DNA"/>
</dbReference>
<dbReference type="Proteomes" id="UP000034001">
    <property type="component" value="Unassembled WGS sequence"/>
</dbReference>
<dbReference type="EMBL" id="JJPL01000060">
    <property type="protein sequence ID" value="KKG66024.1"/>
    <property type="molecule type" value="Genomic_DNA"/>
</dbReference>
<evidence type="ECO:0000313" key="107">
    <source>
        <dbReference type="Proteomes" id="UP000034925"/>
    </source>
</evidence>
<evidence type="ECO:0000313" key="60">
    <source>
        <dbReference type="Proteomes" id="UP000033864"/>
    </source>
</evidence>
<evidence type="ECO:0000313" key="76">
    <source>
        <dbReference type="Proteomes" id="UP000034195"/>
    </source>
</evidence>
<dbReference type="Proteomes" id="UP000034925">
    <property type="component" value="Unassembled WGS sequence"/>
</dbReference>
<evidence type="ECO:0000313" key="94">
    <source>
        <dbReference type="Proteomes" id="UP000034597"/>
    </source>
</evidence>
<evidence type="ECO:0000313" key="49">
    <source>
        <dbReference type="EMBL" id="KKH75805.1"/>
    </source>
</evidence>
<evidence type="ECO:0000313" key="103">
    <source>
        <dbReference type="Proteomes" id="UP000034820"/>
    </source>
</evidence>
<evidence type="ECO:0000313" key="44">
    <source>
        <dbReference type="EMBL" id="KKH61585.1"/>
    </source>
</evidence>
<dbReference type="Proteomes" id="UP000033885">
    <property type="component" value="Unassembled WGS sequence"/>
</dbReference>
<dbReference type="Proteomes" id="UP000034578">
    <property type="component" value="Unassembled WGS sequence"/>
</dbReference>
<evidence type="ECO:0000313" key="110">
    <source>
        <dbReference type="Proteomes" id="UP000034950"/>
    </source>
</evidence>
<evidence type="ECO:0000313" key="87">
    <source>
        <dbReference type="Proteomes" id="UP000034424"/>
    </source>
</evidence>
<dbReference type="Proteomes" id="UP000034424">
    <property type="component" value="Unassembled WGS sequence"/>
</dbReference>
<dbReference type="Proteomes" id="UP000034817">
    <property type="component" value="Unassembled WGS sequence"/>
</dbReference>
<dbReference type="Proteomes" id="UP000034253">
    <property type="component" value="Unassembled WGS sequence"/>
</dbReference>
<dbReference type="EMBL" id="JJPM01000088">
    <property type="protein sequence ID" value="KKG77835.1"/>
    <property type="molecule type" value="Genomic_DNA"/>
</dbReference>
<evidence type="ECO:0000313" key="91">
    <source>
        <dbReference type="Proteomes" id="UP000034566"/>
    </source>
</evidence>
<dbReference type="Proteomes" id="UP000034040">
    <property type="component" value="Unassembled WGS sequence"/>
</dbReference>
<evidence type="ECO:0000313" key="38">
    <source>
        <dbReference type="EMBL" id="KKH41655.1"/>
    </source>
</evidence>
<evidence type="ECO:0000313" key="71">
    <source>
        <dbReference type="Proteomes" id="UP000034074"/>
    </source>
</evidence>
<evidence type="ECO:0000313" key="11">
    <source>
        <dbReference type="EMBL" id="KKG49483.1"/>
    </source>
</evidence>
<evidence type="ECO:0000313" key="9">
    <source>
        <dbReference type="EMBL" id="KKG40634.1"/>
    </source>
</evidence>
<evidence type="ECO:0000313" key="33">
    <source>
        <dbReference type="EMBL" id="KKH24323.1"/>
    </source>
</evidence>
<evidence type="ECO:0000313" key="51">
    <source>
        <dbReference type="EMBL" id="KKH88812.1"/>
    </source>
</evidence>
<evidence type="ECO:0000313" key="105">
    <source>
        <dbReference type="Proteomes" id="UP000034872"/>
    </source>
</evidence>
<dbReference type="Proteomes" id="UP000034450">
    <property type="component" value="Unassembled WGS sequence"/>
</dbReference>
<dbReference type="EMBL" id="JJPV01000127">
    <property type="protein sequence ID" value="KKG96313.1"/>
    <property type="molecule type" value="Genomic_DNA"/>
</dbReference>
<dbReference type="Proteomes" id="UP000034399">
    <property type="component" value="Unassembled WGS sequence"/>
</dbReference>
<dbReference type="Proteomes" id="UP000034667">
    <property type="component" value="Unassembled WGS sequence"/>
</dbReference>
<dbReference type="EMBL" id="JJPK01000014">
    <property type="protein sequence ID" value="KKG65017.1"/>
    <property type="molecule type" value="Genomic_DNA"/>
</dbReference>
<dbReference type="Proteomes" id="UP000034259">
    <property type="component" value="Unassembled WGS sequence"/>
</dbReference>
<dbReference type="EMBL" id="JJQK01000109">
    <property type="protein sequence ID" value="KKH52116.1"/>
    <property type="molecule type" value="Genomic_DNA"/>
</dbReference>
<evidence type="ECO:0000313" key="29">
    <source>
        <dbReference type="EMBL" id="KKH08443.1"/>
    </source>
</evidence>
<evidence type="ECO:0000313" key="58">
    <source>
        <dbReference type="Proteomes" id="UP000033814"/>
    </source>
</evidence>
<evidence type="ECO:0000313" key="61">
    <source>
        <dbReference type="Proteomes" id="UP000033878"/>
    </source>
</evidence>
<dbReference type="EMBL" id="JJPW01000069">
    <property type="protein sequence ID" value="KKG99600.1"/>
    <property type="molecule type" value="Genomic_DNA"/>
</dbReference>
<evidence type="ECO:0000313" key="7">
    <source>
        <dbReference type="EMBL" id="KKG36161.1"/>
    </source>
</evidence>
<evidence type="ECO:0000313" key="85">
    <source>
        <dbReference type="Proteomes" id="UP000034399"/>
    </source>
</evidence>
<dbReference type="Proteomes" id="UP000033814">
    <property type="component" value="Unassembled WGS sequence"/>
</dbReference>
<evidence type="ECO:0000313" key="30">
    <source>
        <dbReference type="EMBL" id="KKH08526.1"/>
    </source>
</evidence>
<dbReference type="EMBL" id="JJQB01000052">
    <property type="protein sequence ID" value="KKH21252.1"/>
    <property type="molecule type" value="Genomic_DNA"/>
</dbReference>
<dbReference type="EMBL" id="JJQC01000029">
    <property type="protein sequence ID" value="KKH24323.1"/>
    <property type="molecule type" value="Genomic_DNA"/>
</dbReference>
<evidence type="ECO:0000313" key="97">
    <source>
        <dbReference type="Proteomes" id="UP000034668"/>
    </source>
</evidence>
<evidence type="ECO:0000313" key="92">
    <source>
        <dbReference type="Proteomes" id="UP000034577"/>
    </source>
</evidence>
<dbReference type="Proteomes" id="UP000034243">
    <property type="component" value="Unassembled WGS sequence"/>
</dbReference>
<dbReference type="EMBL" id="JJPA01000192">
    <property type="protein sequence ID" value="KKG29429.1"/>
    <property type="molecule type" value="Genomic_DNA"/>
</dbReference>
<evidence type="ECO:0000313" key="93">
    <source>
        <dbReference type="Proteomes" id="UP000034578"/>
    </source>
</evidence>
<evidence type="ECO:0000313" key="98">
    <source>
        <dbReference type="Proteomes" id="UP000034672"/>
    </source>
</evidence>
<evidence type="ECO:0000313" key="35">
    <source>
        <dbReference type="EMBL" id="KKH31191.1"/>
    </source>
</evidence>
<dbReference type="Proteomes" id="UP000034547">
    <property type="component" value="Unassembled WGS sequence"/>
</dbReference>
<evidence type="ECO:0000313" key="88">
    <source>
        <dbReference type="Proteomes" id="UP000034450"/>
    </source>
</evidence>
<dbReference type="EMBL" id="JJQO01000304">
    <property type="protein sequence ID" value="KKH59950.1"/>
    <property type="molecule type" value="Genomic_DNA"/>
</dbReference>
<evidence type="ECO:0000313" key="89">
    <source>
        <dbReference type="Proteomes" id="UP000034468"/>
    </source>
</evidence>
<dbReference type="Proteomes" id="UP000034142">
    <property type="component" value="Unassembled WGS sequence"/>
</dbReference>
<evidence type="ECO:0000313" key="54">
    <source>
        <dbReference type="EMBL" id="KKH94779.1"/>
    </source>
</evidence>
<dbReference type="EMBL" id="JJQR01000079">
    <property type="protein sequence ID" value="KKH75176.1"/>
    <property type="molecule type" value="Genomic_DNA"/>
</dbReference>
<reference evidence="57 111" key="2">
    <citation type="submission" date="2018-05" db="EMBL/GenBank/DDBJ databases">
        <title>Methanosarcina gilichinskyana sp. nov., a novel methanogenic archaeon isolated from Holocene permafrost, North East Russia.</title>
        <authorList>
            <person name="Oshurkova V."/>
            <person name="Meer M."/>
            <person name="Bochkareva O."/>
            <person name="Shcherbakova V."/>
        </authorList>
    </citation>
    <scope>NUCLEOTIDE SEQUENCE [LARGE SCALE GENOMIC DNA]</scope>
    <source>
        <strain evidence="57 111">JL01</strain>
    </source>
</reference>
<evidence type="ECO:0000313" key="77">
    <source>
        <dbReference type="Proteomes" id="UP000034232"/>
    </source>
</evidence>
<evidence type="ECO:0000313" key="22">
    <source>
        <dbReference type="EMBL" id="KKG87021.1"/>
    </source>
</evidence>
<dbReference type="EMBL" id="JJPF01000117">
    <property type="protein sequence ID" value="KKG40634.1"/>
    <property type="molecule type" value="Genomic_DNA"/>
</dbReference>
<evidence type="ECO:0000313" key="47">
    <source>
        <dbReference type="EMBL" id="KKH74071.1"/>
    </source>
</evidence>
<dbReference type="EMBL" id="JJRA01000042">
    <property type="protein sequence ID" value="KKI05176.1"/>
    <property type="molecule type" value="Genomic_DNA"/>
</dbReference>
<dbReference type="EMBL" id="JJRB01000113">
    <property type="protein sequence ID" value="KKI02117.1"/>
    <property type="molecule type" value="Genomic_DNA"/>
</dbReference>
<organism evidence="55 90">
    <name type="scientific">Methanosarcina mazei</name>
    <name type="common">Methanosarcina frisia</name>
    <dbReference type="NCBI Taxonomy" id="2209"/>
    <lineage>
        <taxon>Archaea</taxon>
        <taxon>Methanobacteriati</taxon>
        <taxon>Methanobacteriota</taxon>
        <taxon>Stenosarchaea group</taxon>
        <taxon>Methanomicrobia</taxon>
        <taxon>Methanosarcinales</taxon>
        <taxon>Methanosarcinaceae</taxon>
        <taxon>Methanosarcina</taxon>
    </lineage>
</organism>
<dbReference type="Proteomes" id="UP000034468">
    <property type="component" value="Unassembled WGS sequence"/>
</dbReference>
<dbReference type="Proteomes" id="UP000034921">
    <property type="component" value="Unassembled WGS sequence"/>
</dbReference>
<evidence type="ECO:0000313" key="99">
    <source>
        <dbReference type="Proteomes" id="UP000034692"/>
    </source>
</evidence>
<evidence type="ECO:0000313" key="64">
    <source>
        <dbReference type="Proteomes" id="UP000033933"/>
    </source>
</evidence>
<evidence type="ECO:0000313" key="109">
    <source>
        <dbReference type="Proteomes" id="UP000034944"/>
    </source>
</evidence>
<evidence type="ECO:0000313" key="82">
    <source>
        <dbReference type="Proteomes" id="UP000034298"/>
    </source>
</evidence>
<evidence type="ECO:0000313" key="13">
    <source>
        <dbReference type="EMBL" id="KKG50179.1"/>
    </source>
</evidence>
<dbReference type="EMBL" id="JJPN01000083">
    <property type="protein sequence ID" value="KKG71984.1"/>
    <property type="molecule type" value="Genomic_DNA"/>
</dbReference>
<dbReference type="Proteomes" id="UP000033987">
    <property type="component" value="Unassembled WGS sequence"/>
</dbReference>
<evidence type="ECO:0000313" key="65">
    <source>
        <dbReference type="Proteomes" id="UP000033987"/>
    </source>
</evidence>
<evidence type="ECO:0000313" key="15">
    <source>
        <dbReference type="EMBL" id="KKG65017.1"/>
    </source>
</evidence>
<evidence type="ECO:0000313" key="10">
    <source>
        <dbReference type="EMBL" id="KKG41651.1"/>
    </source>
</evidence>
<dbReference type="EMBL" id="JJQF01000094">
    <property type="protein sequence ID" value="KKH29713.1"/>
    <property type="molecule type" value="Genomic_DNA"/>
</dbReference>
<dbReference type="Proteomes" id="UP000034047">
    <property type="component" value="Unassembled WGS sequence"/>
</dbReference>
<evidence type="ECO:0000313" key="16">
    <source>
        <dbReference type="EMBL" id="KKG66024.1"/>
    </source>
</evidence>
<dbReference type="EMBL" id="JJPD01000167">
    <property type="protein sequence ID" value="KKG37795.1"/>
    <property type="molecule type" value="Genomic_DNA"/>
</dbReference>
<evidence type="ECO:0000313" key="101">
    <source>
        <dbReference type="Proteomes" id="UP000034758"/>
    </source>
</evidence>
<evidence type="ECO:0000313" key="84">
    <source>
        <dbReference type="Proteomes" id="UP000034387"/>
    </source>
</evidence>
<dbReference type="EMBL" id="JJOT01000100">
    <property type="protein sequence ID" value="KKG00165.1"/>
    <property type="molecule type" value="Genomic_DNA"/>
</dbReference>
<evidence type="ECO:0000313" key="104">
    <source>
        <dbReference type="Proteomes" id="UP000034842"/>
    </source>
</evidence>
<evidence type="ECO:0000313" key="26">
    <source>
        <dbReference type="EMBL" id="KKG96313.1"/>
    </source>
</evidence>
<dbReference type="Proteomes" id="UP000034151">
    <property type="component" value="Unassembled WGS sequence"/>
</dbReference>
<evidence type="ECO:0000313" key="32">
    <source>
        <dbReference type="EMBL" id="KKH21252.1"/>
    </source>
</evidence>
<evidence type="ECO:0000313" key="69">
    <source>
        <dbReference type="Proteomes" id="UP000034047"/>
    </source>
</evidence>
<evidence type="ECO:0000313" key="59">
    <source>
        <dbReference type="Proteomes" id="UP000033835"/>
    </source>
</evidence>
<evidence type="ECO:0000313" key="67">
    <source>
        <dbReference type="Proteomes" id="UP000034021"/>
    </source>
</evidence>
<dbReference type="Proteomes" id="UP000034872">
    <property type="component" value="Unassembled WGS sequence"/>
</dbReference>
<dbReference type="Proteomes" id="UP000034338">
    <property type="component" value="Unassembled WGS sequence"/>
</dbReference>
<evidence type="ECO:0000313" key="79">
    <source>
        <dbReference type="Proteomes" id="UP000034253"/>
    </source>
</evidence>
<evidence type="ECO:0000313" key="78">
    <source>
        <dbReference type="Proteomes" id="UP000034243"/>
    </source>
</evidence>
<dbReference type="Proteomes" id="UP000033889">
    <property type="component" value="Unassembled WGS sequence"/>
</dbReference>
<dbReference type="EMBL" id="JJPH01000110">
    <property type="protein sequence ID" value="KKG49558.1"/>
    <property type="molecule type" value="Genomic_DNA"/>
</dbReference>
<evidence type="ECO:0000313" key="95">
    <source>
        <dbReference type="Proteomes" id="UP000034657"/>
    </source>
</evidence>
<dbReference type="EMBL" id="JJPT01000081">
    <property type="protein sequence ID" value="KKG91206.1"/>
    <property type="molecule type" value="Genomic_DNA"/>
</dbReference>
<dbReference type="Proteomes" id="UP000033835">
    <property type="component" value="Unassembled WGS sequence"/>
</dbReference>
<dbReference type="EMBL" id="JJPR01000079">
    <property type="protein sequence ID" value="KKG87021.1"/>
    <property type="molecule type" value="Genomic_DNA"/>
</dbReference>
<dbReference type="EMBL" id="JJQH01000023">
    <property type="protein sequence ID" value="KKH43812.1"/>
    <property type="molecule type" value="Genomic_DNA"/>
</dbReference>
<dbReference type="EMBL" id="JJQE01000037">
    <property type="protein sequence ID" value="KKH31191.1"/>
    <property type="molecule type" value="Genomic_DNA"/>
</dbReference>
<evidence type="ECO:0000313" key="80">
    <source>
        <dbReference type="Proteomes" id="UP000034259"/>
    </source>
</evidence>
<dbReference type="Proteomes" id="UP000034597">
    <property type="component" value="Unassembled WGS sequence"/>
</dbReference>
<dbReference type="EMBL" id="JJPX01000114">
    <property type="protein sequence ID" value="KKH08526.1"/>
    <property type="molecule type" value="Genomic_DNA"/>
</dbReference>
<evidence type="ECO:0000313" key="20">
    <source>
        <dbReference type="EMBL" id="KKG78206.1"/>
    </source>
</evidence>
<dbReference type="Proteomes" id="UP000034227">
    <property type="component" value="Unassembled WGS sequence"/>
</dbReference>
<evidence type="ECO:0000313" key="31">
    <source>
        <dbReference type="EMBL" id="KKH20148.1"/>
    </source>
</evidence>
<dbReference type="Proteomes" id="UP000300067">
    <property type="component" value="Chromosome"/>
</dbReference>
<evidence type="ECO:0000313" key="12">
    <source>
        <dbReference type="EMBL" id="KKG49558.1"/>
    </source>
</evidence>
<keyword evidence="93" id="KW-1185">Reference proteome</keyword>
<evidence type="ECO:0000313" key="90">
    <source>
        <dbReference type="Proteomes" id="UP000034547"/>
    </source>
</evidence>
<dbReference type="EMBL" id="JJQS01000060">
    <property type="protein sequence ID" value="KKH75805.1"/>
    <property type="molecule type" value="Genomic_DNA"/>
</dbReference>